<keyword evidence="2" id="KW-1185">Reference proteome</keyword>
<gene>
    <name evidence="1" type="primary">g5882</name>
    <name evidence="1" type="ORF">VP750_LOCUS5036</name>
</gene>
<dbReference type="Proteomes" id="UP001497392">
    <property type="component" value="Unassembled WGS sequence"/>
</dbReference>
<evidence type="ECO:0000313" key="1">
    <source>
        <dbReference type="EMBL" id="CAL5223377.1"/>
    </source>
</evidence>
<dbReference type="EMBL" id="CAXHTA020000008">
    <property type="protein sequence ID" value="CAL5223377.1"/>
    <property type="molecule type" value="Genomic_DNA"/>
</dbReference>
<evidence type="ECO:0000313" key="2">
    <source>
        <dbReference type="Proteomes" id="UP001497392"/>
    </source>
</evidence>
<protein>
    <submittedName>
        <fullName evidence="1">G5882 protein</fullName>
    </submittedName>
</protein>
<proteinExistence type="predicted"/>
<accession>A0ABP1G0N6</accession>
<sequence length="152" mass="16888">MPALFASHGLLHAPSHIRPWTCFKKCKLTRAAQGTLHCKQRWSVPVSIREGEPQEDDFDGLSKEEDWTVPGGAFDSLSSNTQLGKAVQQACDELDTLVTLERQSLTDAQDMLKKLGYKGNILQADTPQEQSQAAAQIQQILEATDRDRPVQE</sequence>
<organism evidence="1 2">
    <name type="scientific">Coccomyxa viridis</name>
    <dbReference type="NCBI Taxonomy" id="1274662"/>
    <lineage>
        <taxon>Eukaryota</taxon>
        <taxon>Viridiplantae</taxon>
        <taxon>Chlorophyta</taxon>
        <taxon>core chlorophytes</taxon>
        <taxon>Trebouxiophyceae</taxon>
        <taxon>Trebouxiophyceae incertae sedis</taxon>
        <taxon>Coccomyxaceae</taxon>
        <taxon>Coccomyxa</taxon>
    </lineage>
</organism>
<reference evidence="1 2" key="1">
    <citation type="submission" date="2024-06" db="EMBL/GenBank/DDBJ databases">
        <authorList>
            <person name="Kraege A."/>
            <person name="Thomma B."/>
        </authorList>
    </citation>
    <scope>NUCLEOTIDE SEQUENCE [LARGE SCALE GENOMIC DNA]</scope>
</reference>
<name>A0ABP1G0N6_9CHLO</name>
<comment type="caution">
    <text evidence="1">The sequence shown here is derived from an EMBL/GenBank/DDBJ whole genome shotgun (WGS) entry which is preliminary data.</text>
</comment>